<evidence type="ECO:0000313" key="2">
    <source>
        <dbReference type="EMBL" id="GBF97074.1"/>
    </source>
</evidence>
<organism evidence="2 3">
    <name type="scientific">Raphidocelis subcapitata</name>
    <dbReference type="NCBI Taxonomy" id="307507"/>
    <lineage>
        <taxon>Eukaryota</taxon>
        <taxon>Viridiplantae</taxon>
        <taxon>Chlorophyta</taxon>
        <taxon>core chlorophytes</taxon>
        <taxon>Chlorophyceae</taxon>
        <taxon>CS clade</taxon>
        <taxon>Sphaeropleales</taxon>
        <taxon>Selenastraceae</taxon>
        <taxon>Raphidocelis</taxon>
    </lineage>
</organism>
<dbReference type="AlphaFoldDB" id="A0A2V0PB35"/>
<reference evidence="2 3" key="1">
    <citation type="journal article" date="2018" name="Sci. Rep.">
        <title>Raphidocelis subcapitata (=Pseudokirchneriella subcapitata) provides an insight into genome evolution and environmental adaptations in the Sphaeropleales.</title>
        <authorList>
            <person name="Suzuki S."/>
            <person name="Yamaguchi H."/>
            <person name="Nakajima N."/>
            <person name="Kawachi M."/>
        </authorList>
    </citation>
    <scope>NUCLEOTIDE SEQUENCE [LARGE SCALE GENOMIC DNA]</scope>
    <source>
        <strain evidence="2 3">NIES-35</strain>
    </source>
</reference>
<comment type="caution">
    <text evidence="2">The sequence shown here is derived from an EMBL/GenBank/DDBJ whole genome shotgun (WGS) entry which is preliminary data.</text>
</comment>
<feature type="compositionally biased region" description="Low complexity" evidence="1">
    <location>
        <begin position="433"/>
        <end position="446"/>
    </location>
</feature>
<feature type="compositionally biased region" description="Low complexity" evidence="1">
    <location>
        <begin position="211"/>
        <end position="239"/>
    </location>
</feature>
<sequence>MAEVDTCMALLGIPGYKGFQPGFARTPVPIKIGRHLGRQPDAETRLAAEAAPPRDSLSEHRAAYTLSASASRAAHPGGLASAGGGYWFEERSRVAAGRRQPFLGTTTYRAELLQGPATAARQLAASQHVPATLVGYSVARAAAACGGTLRAALSGTAGVASTGALDGSGTTAAGRPLVGYRTTYGSANVPIAESAAARLASASASASAEAAAPRRAATAPDGGAAAAAPPPRRAASAPRPRFEGASSYARDFVGDPMAHLPPGGGARDAVTLGATTGELGAGTTRACFHVPGYTGFVPASLANATARAQGAGAAPRADARPSLLLLALDQFDRGRLPGYTGYKPRGGPGATAEQPAGGPTSETTQGFLNSQLLRRGPQPHSPAHCINSRAGLMSFFSSGTNGARGEPSISDNGLSDAQRFFVRLRPLEGRMKGGAAASRTTASGARFDSVLAKAGARR</sequence>
<gene>
    <name evidence="2" type="ORF">Rsub_09547</name>
</gene>
<feature type="region of interest" description="Disordered" evidence="1">
    <location>
        <begin position="211"/>
        <end position="241"/>
    </location>
</feature>
<accession>A0A2V0PB35</accession>
<keyword evidence="3" id="KW-1185">Reference proteome</keyword>
<name>A0A2V0PB35_9CHLO</name>
<dbReference type="OrthoDB" id="59449at2759"/>
<dbReference type="EMBL" id="BDRX01000091">
    <property type="protein sequence ID" value="GBF97074.1"/>
    <property type="molecule type" value="Genomic_DNA"/>
</dbReference>
<evidence type="ECO:0000313" key="3">
    <source>
        <dbReference type="Proteomes" id="UP000247498"/>
    </source>
</evidence>
<evidence type="ECO:0000256" key="1">
    <source>
        <dbReference type="SAM" id="MobiDB-lite"/>
    </source>
</evidence>
<feature type="region of interest" description="Disordered" evidence="1">
    <location>
        <begin position="432"/>
        <end position="458"/>
    </location>
</feature>
<dbReference type="STRING" id="307507.A0A2V0PB35"/>
<dbReference type="InParanoid" id="A0A2V0PB35"/>
<proteinExistence type="predicted"/>
<protein>
    <recommendedName>
        <fullName evidence="4">Flagellar associated protein</fullName>
    </recommendedName>
</protein>
<dbReference type="Proteomes" id="UP000247498">
    <property type="component" value="Unassembled WGS sequence"/>
</dbReference>
<feature type="region of interest" description="Disordered" evidence="1">
    <location>
        <begin position="340"/>
        <end position="365"/>
    </location>
</feature>
<evidence type="ECO:0008006" key="4">
    <source>
        <dbReference type="Google" id="ProtNLM"/>
    </source>
</evidence>